<keyword evidence="1" id="KW-0472">Membrane</keyword>
<organism evidence="2 3">
    <name type="scientific">Mycoplasma todarodis</name>
    <dbReference type="NCBI Taxonomy" id="1937191"/>
    <lineage>
        <taxon>Bacteria</taxon>
        <taxon>Bacillati</taxon>
        <taxon>Mycoplasmatota</taxon>
        <taxon>Mollicutes</taxon>
        <taxon>Mycoplasmataceae</taxon>
        <taxon>Mycoplasma</taxon>
    </lineage>
</organism>
<protein>
    <submittedName>
        <fullName evidence="2">Uncharacterized protein</fullName>
    </submittedName>
</protein>
<feature type="transmembrane region" description="Helical" evidence="1">
    <location>
        <begin position="56"/>
        <end position="79"/>
    </location>
</feature>
<accession>A0A4R0XUE6</accession>
<gene>
    <name evidence="2" type="ORF">C4B25_03985</name>
</gene>
<dbReference type="Proteomes" id="UP000291072">
    <property type="component" value="Unassembled WGS sequence"/>
</dbReference>
<evidence type="ECO:0000313" key="3">
    <source>
        <dbReference type="Proteomes" id="UP000291072"/>
    </source>
</evidence>
<proteinExistence type="predicted"/>
<dbReference type="AlphaFoldDB" id="A0A4R0XUE6"/>
<feature type="transmembrane region" description="Helical" evidence="1">
    <location>
        <begin position="88"/>
        <end position="108"/>
    </location>
</feature>
<keyword evidence="3" id="KW-1185">Reference proteome</keyword>
<reference evidence="2 3" key="1">
    <citation type="submission" date="2018-02" db="EMBL/GenBank/DDBJ databases">
        <title>Mycoplasma marinum and Mycoplasma todarodis sp. nov., moderately halophilic and psychrotolerant mycoplasmas isolated from cephalopods.</title>
        <authorList>
            <person name="Viver T."/>
        </authorList>
    </citation>
    <scope>NUCLEOTIDE SEQUENCE [LARGE SCALE GENOMIC DNA]</scope>
    <source>
        <strain evidence="2 3">5H</strain>
    </source>
</reference>
<keyword evidence="1" id="KW-0812">Transmembrane</keyword>
<evidence type="ECO:0000313" key="2">
    <source>
        <dbReference type="EMBL" id="TCG10491.1"/>
    </source>
</evidence>
<feature type="transmembrane region" description="Helical" evidence="1">
    <location>
        <begin position="12"/>
        <end position="36"/>
    </location>
</feature>
<sequence>MLVKKLKEDKLFLGGFIALVLAAILGIALGAATIGAKNGLWSFVNVYDATDKGRAAMALGVIALLIGLAALGLMVFVILKPEMLAAKLLLIISVAFLIVVIIFGSVSVDYANATVLK</sequence>
<evidence type="ECO:0000256" key="1">
    <source>
        <dbReference type="SAM" id="Phobius"/>
    </source>
</evidence>
<dbReference type="RefSeq" id="WP_131613763.1">
    <property type="nucleotide sequence ID" value="NZ_PSZP01000041.1"/>
</dbReference>
<dbReference type="EMBL" id="PSZP01000041">
    <property type="protein sequence ID" value="TCG10491.1"/>
    <property type="molecule type" value="Genomic_DNA"/>
</dbReference>
<name>A0A4R0XUE6_9MOLU</name>
<comment type="caution">
    <text evidence="2">The sequence shown here is derived from an EMBL/GenBank/DDBJ whole genome shotgun (WGS) entry which is preliminary data.</text>
</comment>
<keyword evidence="1" id="KW-1133">Transmembrane helix</keyword>